<organism evidence="2 3">
    <name type="scientific">Candidatus Opimibacter skivensis</name>
    <dbReference type="NCBI Taxonomy" id="2982028"/>
    <lineage>
        <taxon>Bacteria</taxon>
        <taxon>Pseudomonadati</taxon>
        <taxon>Bacteroidota</taxon>
        <taxon>Saprospiria</taxon>
        <taxon>Saprospirales</taxon>
        <taxon>Saprospiraceae</taxon>
        <taxon>Candidatus Opimibacter</taxon>
    </lineage>
</organism>
<evidence type="ECO:0000313" key="3">
    <source>
        <dbReference type="Proteomes" id="UP000808337"/>
    </source>
</evidence>
<dbReference type="InterPro" id="IPR015943">
    <property type="entry name" value="WD40/YVTN_repeat-like_dom_sf"/>
</dbReference>
<feature type="chain" id="PRO_5038673096" description="Sortilin N-terminal domain-containing protein" evidence="1">
    <location>
        <begin position="23"/>
        <end position="860"/>
    </location>
</feature>
<keyword evidence="1" id="KW-0732">Signal</keyword>
<name>A0A9D7XRK4_9BACT</name>
<dbReference type="CDD" id="cd15482">
    <property type="entry name" value="Sialidase_non-viral"/>
    <property type="match status" value="1"/>
</dbReference>
<evidence type="ECO:0000313" key="2">
    <source>
        <dbReference type="EMBL" id="MBK9980817.1"/>
    </source>
</evidence>
<accession>A0A9D7XRK4</accession>
<dbReference type="SUPFAM" id="SSF110296">
    <property type="entry name" value="Oligoxyloglucan reducing end-specific cellobiohydrolase"/>
    <property type="match status" value="2"/>
</dbReference>
<evidence type="ECO:0008006" key="4">
    <source>
        <dbReference type="Google" id="ProtNLM"/>
    </source>
</evidence>
<dbReference type="Gene3D" id="2.130.10.10">
    <property type="entry name" value="YVTN repeat-like/Quinoprotein amine dehydrogenase"/>
    <property type="match status" value="4"/>
</dbReference>
<dbReference type="Proteomes" id="UP000808337">
    <property type="component" value="Unassembled WGS sequence"/>
</dbReference>
<feature type="signal peptide" evidence="1">
    <location>
        <begin position="1"/>
        <end position="22"/>
    </location>
</feature>
<dbReference type="PANTHER" id="PTHR43739:SF5">
    <property type="entry name" value="EXO-ALPHA-SIALIDASE"/>
    <property type="match status" value="1"/>
</dbReference>
<dbReference type="AlphaFoldDB" id="A0A9D7XRK4"/>
<reference evidence="2 3" key="1">
    <citation type="submission" date="2020-10" db="EMBL/GenBank/DDBJ databases">
        <title>Connecting structure to function with the recovery of over 1000 high-quality activated sludge metagenome-assembled genomes encoding full-length rRNA genes using long-read sequencing.</title>
        <authorList>
            <person name="Singleton C.M."/>
            <person name="Petriglieri F."/>
            <person name="Kristensen J.M."/>
            <person name="Kirkegaard R.H."/>
            <person name="Michaelsen T.Y."/>
            <person name="Andersen M.H."/>
            <person name="Karst S.M."/>
            <person name="Dueholm M.S."/>
            <person name="Nielsen P.H."/>
            <person name="Albertsen M."/>
        </authorList>
    </citation>
    <scope>NUCLEOTIDE SEQUENCE [LARGE SCALE GENOMIC DNA]</scope>
    <source>
        <strain evidence="2">Ribe_18-Q3-R11-54_MAXAC.273</strain>
    </source>
</reference>
<dbReference type="GO" id="GO:0010411">
    <property type="term" value="P:xyloglucan metabolic process"/>
    <property type="evidence" value="ECO:0007669"/>
    <property type="project" value="TreeGrafter"/>
</dbReference>
<dbReference type="PANTHER" id="PTHR43739">
    <property type="entry name" value="XYLOGLUCANASE (EUROFUNG)"/>
    <property type="match status" value="1"/>
</dbReference>
<dbReference type="InterPro" id="IPR052025">
    <property type="entry name" value="Xyloglucanase_GH74"/>
</dbReference>
<dbReference type="EMBL" id="JADKGY010000001">
    <property type="protein sequence ID" value="MBK9980817.1"/>
    <property type="molecule type" value="Genomic_DNA"/>
</dbReference>
<proteinExistence type="predicted"/>
<protein>
    <recommendedName>
        <fullName evidence="4">Sortilin N-terminal domain-containing protein</fullName>
    </recommendedName>
</protein>
<comment type="caution">
    <text evidence="2">The sequence shown here is derived from an EMBL/GenBank/DDBJ whole genome shotgun (WGS) entry which is preliminary data.</text>
</comment>
<evidence type="ECO:0000256" key="1">
    <source>
        <dbReference type="SAM" id="SignalP"/>
    </source>
</evidence>
<sequence length="860" mass="93753">MSSLYKVCFYLIFLLCTHHAIGQPWMDSTYLSKSHYRSGYPNFYDIQKAFNSYENEMDSLRNEGNRDVEAEEAEEGKFPGYNLFKRWEWFNQPRVYPSGEFPLVETELATYKKYLRDTKRLKQNHRGPRSTPATWQNLNTPIAPAGHMTAGVGRINCLTFMPGNNMILFAGASCGGVWKSLDGGMTWDVLNTDQLPSLSITSIVIDPVNTNNIYIATGDNFTGFPLSGVLKQGHYSAGIYKSNNGGLTWSLAGLLHSQADGFIPQQLILDPVTPSIMLLASNTGIWRTINNGTNWTLVNNGGFFYSIEFNPLNHNVVYATNGIGLYRSNNNGVSWTYKGGGYPNTLGGRVSLAVTPADTNYVYVWGPTAGFKKSVDGGNTLTTMTNPDNIAQPYGYIDRAIGVSNTNAMDVMVGGILVAKSSNGGSTWTAATDFQDITAPNWVHPDDKKIIYEPGSGSKLYVPNDGGVSISLDNGTTWTDISDGLQIAEIYKIANDTHDADTLYFGAQDIGTYRWVAADSSFHVLEGGDGFQPLVDPTITNTLFASYQIGNLRKSINNGETFFSASPGQYLWDPPIKMNPLNHNTMYAGCVGGVKKSIASGIQGTYINMSSNVLANIIAMDITKADTNYIYASSINQMIRSEDGGTNWTDITAGLPVANAAITYICASTTDPKKVFVSFSGYSATNKIFMSANGGLNWTNITGNLLPNVPVNSITYMDGSYDGVYIGTDFGVFYRDGLSADWMPFNDGLPNVIVNSLDIQYSALKIRAGTYGRGLWESDLATQISPVMTWVGSVSSNWNDPLNWNPKGVPIFNQDVIIPNVTAPAHFPIVNVTGLACKSLSVQPSSMVTILASKKLEVRG</sequence>
<gene>
    <name evidence="2" type="ORF">IPP15_00075</name>
</gene>